<accession>A0ABT0FQR5</accession>
<evidence type="ECO:0000313" key="2">
    <source>
        <dbReference type="Proteomes" id="UP001317259"/>
    </source>
</evidence>
<dbReference type="EMBL" id="JAKRKC020000001">
    <property type="protein sequence ID" value="MCK2214258.1"/>
    <property type="molecule type" value="Genomic_DNA"/>
</dbReference>
<proteinExistence type="predicted"/>
<dbReference type="Proteomes" id="UP001317259">
    <property type="component" value="Unassembled WGS sequence"/>
</dbReference>
<comment type="caution">
    <text evidence="1">The sequence shown here is derived from an EMBL/GenBank/DDBJ whole genome shotgun (WGS) entry which is preliminary data.</text>
</comment>
<evidence type="ECO:0008006" key="3">
    <source>
        <dbReference type="Google" id="ProtNLM"/>
    </source>
</evidence>
<gene>
    <name evidence="1" type="ORF">MF672_010715</name>
</gene>
<organism evidence="1 2">
    <name type="scientific">Actinomadura luzonensis</name>
    <dbReference type="NCBI Taxonomy" id="2805427"/>
    <lineage>
        <taxon>Bacteria</taxon>
        <taxon>Bacillati</taxon>
        <taxon>Actinomycetota</taxon>
        <taxon>Actinomycetes</taxon>
        <taxon>Streptosporangiales</taxon>
        <taxon>Thermomonosporaceae</taxon>
        <taxon>Actinomadura</taxon>
    </lineage>
</organism>
<reference evidence="1 2" key="1">
    <citation type="submission" date="2022-04" db="EMBL/GenBank/DDBJ databases">
        <title>Genome draft of Actinomadura sp. ATCC 31491.</title>
        <authorList>
            <person name="Shi X."/>
            <person name="Du Y."/>
        </authorList>
    </citation>
    <scope>NUCLEOTIDE SEQUENCE [LARGE SCALE GENOMIC DNA]</scope>
    <source>
        <strain evidence="1 2">ATCC 31491</strain>
    </source>
</reference>
<name>A0ABT0FQR5_9ACTN</name>
<protein>
    <recommendedName>
        <fullName evidence="3">XRE family transcriptional regulator</fullName>
    </recommendedName>
</protein>
<dbReference type="RefSeq" id="WP_242380703.1">
    <property type="nucleotide sequence ID" value="NZ_JAKRKC020000001.1"/>
</dbReference>
<evidence type="ECO:0000313" key="1">
    <source>
        <dbReference type="EMBL" id="MCK2214258.1"/>
    </source>
</evidence>
<sequence length="77" mass="8594">MTSPPPAPASVRDLYERVAERRRALGLAWWEISVQADIGTDALHKLRVDVASLPTRRALEEWLRRHPAPAPASTPDT</sequence>
<keyword evidence="2" id="KW-1185">Reference proteome</keyword>